<evidence type="ECO:0000313" key="1">
    <source>
        <dbReference type="EMBL" id="MBO1077416.1"/>
    </source>
</evidence>
<sequence length="139" mass="13652">MAIEDAAADLAAEFGGPGPEDMANGVAVLAAALLAQAHTLASTASALRKSDTDHEGAIEAAAARGALALAMAQVVSEAASPAARPNLIRAAAEALDVSIPGAVTQLRAAALALPTDDASARIAAAQIAQEIAHRLGQDA</sequence>
<dbReference type="Proteomes" id="UP001518989">
    <property type="component" value="Unassembled WGS sequence"/>
</dbReference>
<organism evidence="1 2">
    <name type="scientific">Roseomonas haemaphysalidis</name>
    <dbReference type="NCBI Taxonomy" id="2768162"/>
    <lineage>
        <taxon>Bacteria</taxon>
        <taxon>Pseudomonadati</taxon>
        <taxon>Pseudomonadota</taxon>
        <taxon>Alphaproteobacteria</taxon>
        <taxon>Acetobacterales</taxon>
        <taxon>Roseomonadaceae</taxon>
        <taxon>Roseomonas</taxon>
    </lineage>
</organism>
<reference evidence="1 2" key="1">
    <citation type="submission" date="2020-09" db="EMBL/GenBank/DDBJ databases">
        <title>Roseomonas.</title>
        <authorList>
            <person name="Zhu W."/>
        </authorList>
    </citation>
    <scope>NUCLEOTIDE SEQUENCE [LARGE SCALE GENOMIC DNA]</scope>
    <source>
        <strain evidence="1 2">573</strain>
    </source>
</reference>
<accession>A0ABS3KIX3</accession>
<dbReference type="RefSeq" id="WP_207414859.1">
    <property type="nucleotide sequence ID" value="NZ_CP061177.1"/>
</dbReference>
<proteinExistence type="predicted"/>
<gene>
    <name evidence="1" type="ORF">IAI61_00130</name>
</gene>
<dbReference type="EMBL" id="JACTNG010000001">
    <property type="protein sequence ID" value="MBO1077416.1"/>
    <property type="molecule type" value="Genomic_DNA"/>
</dbReference>
<comment type="caution">
    <text evidence="1">The sequence shown here is derived from an EMBL/GenBank/DDBJ whole genome shotgun (WGS) entry which is preliminary data.</text>
</comment>
<keyword evidence="2" id="KW-1185">Reference proteome</keyword>
<name>A0ABS3KIX3_9PROT</name>
<evidence type="ECO:0000313" key="2">
    <source>
        <dbReference type="Proteomes" id="UP001518989"/>
    </source>
</evidence>
<protein>
    <recommendedName>
        <fullName evidence="3">Cyclodeaminase/cyclohydrolase family protein</fullName>
    </recommendedName>
</protein>
<evidence type="ECO:0008006" key="3">
    <source>
        <dbReference type="Google" id="ProtNLM"/>
    </source>
</evidence>